<evidence type="ECO:0000256" key="1">
    <source>
        <dbReference type="SAM" id="Phobius"/>
    </source>
</evidence>
<reference evidence="2 3" key="1">
    <citation type="submission" date="2016-12" db="EMBL/GenBank/DDBJ databases">
        <title>The draft genome sequence of Actinophytocola sp. 11-183.</title>
        <authorList>
            <person name="Wang W."/>
            <person name="Yuan L."/>
        </authorList>
    </citation>
    <scope>NUCLEOTIDE SEQUENCE [LARGE SCALE GENOMIC DNA]</scope>
    <source>
        <strain evidence="2 3">11-183</strain>
    </source>
</reference>
<dbReference type="EMBL" id="MSIE01000054">
    <property type="protein sequence ID" value="OLF13560.1"/>
    <property type="molecule type" value="Genomic_DNA"/>
</dbReference>
<dbReference type="STRING" id="1912961.BU204_26905"/>
<evidence type="ECO:0008006" key="4">
    <source>
        <dbReference type="Google" id="ProtNLM"/>
    </source>
</evidence>
<dbReference type="InterPro" id="IPR025324">
    <property type="entry name" value="DUF4230"/>
</dbReference>
<evidence type="ECO:0000313" key="2">
    <source>
        <dbReference type="EMBL" id="OLF13560.1"/>
    </source>
</evidence>
<comment type="caution">
    <text evidence="2">The sequence shown here is derived from an EMBL/GenBank/DDBJ whole genome shotgun (WGS) entry which is preliminary data.</text>
</comment>
<sequence>MSDTKLSPLWRVARPVAVVVVSVVALLWLVSRIPDLNPFAEDTVDRSGPAILQSVRDLSQYHAAVGDFQVVVDLEKDVPWVPDIIAGERTLFVAAGTVSAYVDFSRLAEDALTVNEEKKTVEVRLPEARLEKPSLEQKRTYVYDQDRGAFNRLESLFETQDQQELYVLAEEKIGDAAKSAKLTDRAERNTRTMLTGMFESLGYKAIFPTAEDDAS</sequence>
<dbReference type="OrthoDB" id="3366858at2"/>
<dbReference type="Proteomes" id="UP000185596">
    <property type="component" value="Unassembled WGS sequence"/>
</dbReference>
<dbReference type="RefSeq" id="WP_075128575.1">
    <property type="nucleotide sequence ID" value="NZ_MSIE01000054.1"/>
</dbReference>
<keyword evidence="1" id="KW-1133">Transmembrane helix</keyword>
<keyword evidence="1" id="KW-0472">Membrane</keyword>
<dbReference type="AlphaFoldDB" id="A0A1Q8CGX3"/>
<feature type="transmembrane region" description="Helical" evidence="1">
    <location>
        <begin position="12"/>
        <end position="30"/>
    </location>
</feature>
<dbReference type="Pfam" id="PF14014">
    <property type="entry name" value="DUF4230"/>
    <property type="match status" value="1"/>
</dbReference>
<accession>A0A1Q8CGX3</accession>
<proteinExistence type="predicted"/>
<protein>
    <recommendedName>
        <fullName evidence="4">DUF4230 domain-containing protein</fullName>
    </recommendedName>
</protein>
<organism evidence="2 3">
    <name type="scientific">Actinophytocola xanthii</name>
    <dbReference type="NCBI Taxonomy" id="1912961"/>
    <lineage>
        <taxon>Bacteria</taxon>
        <taxon>Bacillati</taxon>
        <taxon>Actinomycetota</taxon>
        <taxon>Actinomycetes</taxon>
        <taxon>Pseudonocardiales</taxon>
        <taxon>Pseudonocardiaceae</taxon>
    </lineage>
</organism>
<keyword evidence="3" id="KW-1185">Reference proteome</keyword>
<gene>
    <name evidence="2" type="ORF">BU204_26905</name>
</gene>
<evidence type="ECO:0000313" key="3">
    <source>
        <dbReference type="Proteomes" id="UP000185596"/>
    </source>
</evidence>
<keyword evidence="1" id="KW-0812">Transmembrane</keyword>
<name>A0A1Q8CGX3_9PSEU</name>